<keyword evidence="2" id="KW-1133">Transmembrane helix</keyword>
<feature type="transmembrane region" description="Helical" evidence="2">
    <location>
        <begin position="148"/>
        <end position="171"/>
    </location>
</feature>
<evidence type="ECO:0000313" key="3">
    <source>
        <dbReference type="EMBL" id="KAL0491620.1"/>
    </source>
</evidence>
<dbReference type="AlphaFoldDB" id="A0AAW2ZQ73"/>
<keyword evidence="4" id="KW-1185">Reference proteome</keyword>
<evidence type="ECO:0000313" key="4">
    <source>
        <dbReference type="Proteomes" id="UP001431209"/>
    </source>
</evidence>
<comment type="caution">
    <text evidence="3">The sequence shown here is derived from an EMBL/GenBank/DDBJ whole genome shotgun (WGS) entry which is preliminary data.</text>
</comment>
<name>A0AAW2ZQ73_9EUKA</name>
<reference evidence="3 4" key="1">
    <citation type="submission" date="2024-03" db="EMBL/GenBank/DDBJ databases">
        <title>The Acrasis kona genome and developmental transcriptomes reveal deep origins of eukaryotic multicellular pathways.</title>
        <authorList>
            <person name="Sheikh S."/>
            <person name="Fu C.-J."/>
            <person name="Brown M.W."/>
            <person name="Baldauf S.L."/>
        </authorList>
    </citation>
    <scope>NUCLEOTIDE SEQUENCE [LARGE SCALE GENOMIC DNA]</scope>
    <source>
        <strain evidence="3 4">ATCC MYA-3509</strain>
    </source>
</reference>
<keyword evidence="2" id="KW-0812">Transmembrane</keyword>
<accession>A0AAW2ZQ73</accession>
<sequence length="381" mass="41941">MTKGAPDGSLYEQQELPSGLGASILQQHQQEYPPQNPQTFADNSSSNFLSQPVVNYNFDLAQPAYNPYLAYGTAPEQTIYNPPPPISYNADTVVQPTDVTFQKHDPPPLQTTYSPTFDSGSPDSTRPFQHKVEVKEFQVDLKPFKKPLLATCIIFLVFAVIFFAVWIGLFFGLNYSEIVVHETYERSICSAEGNSIGQYTCCTKTCSYCSSCSIGSMSCNSAYSSLAQNTSSSCCDGYNCCSTCCSTCTSCSGKSCRTYSCNCYCCASVSNRLCNVRCDSCWRPTINVNVKLLDGREVASTMNNECGRDYSCVNRYLNTYSNGTNFACVYNPQDPKQFQPGLGEYTPWKFAVMYVFAGLTIVTVALWMLSGALCGVATLKN</sequence>
<evidence type="ECO:0000256" key="2">
    <source>
        <dbReference type="SAM" id="Phobius"/>
    </source>
</evidence>
<dbReference type="Proteomes" id="UP001431209">
    <property type="component" value="Unassembled WGS sequence"/>
</dbReference>
<dbReference type="EMBL" id="JAOPGA020001833">
    <property type="protein sequence ID" value="KAL0491620.1"/>
    <property type="molecule type" value="Genomic_DNA"/>
</dbReference>
<evidence type="ECO:0000256" key="1">
    <source>
        <dbReference type="SAM" id="MobiDB-lite"/>
    </source>
</evidence>
<feature type="transmembrane region" description="Helical" evidence="2">
    <location>
        <begin position="351"/>
        <end position="379"/>
    </location>
</feature>
<proteinExistence type="predicted"/>
<organism evidence="3 4">
    <name type="scientific">Acrasis kona</name>
    <dbReference type="NCBI Taxonomy" id="1008807"/>
    <lineage>
        <taxon>Eukaryota</taxon>
        <taxon>Discoba</taxon>
        <taxon>Heterolobosea</taxon>
        <taxon>Tetramitia</taxon>
        <taxon>Eutetramitia</taxon>
        <taxon>Acrasidae</taxon>
        <taxon>Acrasis</taxon>
    </lineage>
</organism>
<feature type="compositionally biased region" description="Polar residues" evidence="1">
    <location>
        <begin position="24"/>
        <end position="46"/>
    </location>
</feature>
<feature type="region of interest" description="Disordered" evidence="1">
    <location>
        <begin position="1"/>
        <end position="46"/>
    </location>
</feature>
<keyword evidence="2" id="KW-0472">Membrane</keyword>
<gene>
    <name evidence="3" type="ORF">AKO1_010316</name>
</gene>
<protein>
    <submittedName>
        <fullName evidence="3">Uncharacterized protein</fullName>
    </submittedName>
</protein>